<dbReference type="AlphaFoldDB" id="A0A4U1C243"/>
<keyword evidence="1" id="KW-1133">Transmembrane helix</keyword>
<evidence type="ECO:0000256" key="2">
    <source>
        <dbReference type="SAM" id="SignalP"/>
    </source>
</evidence>
<dbReference type="RefSeq" id="WP_136877852.1">
    <property type="nucleotide sequence ID" value="NZ_SWBO01000009.1"/>
</dbReference>
<evidence type="ECO:0000313" key="3">
    <source>
        <dbReference type="EMBL" id="TKB98247.1"/>
    </source>
</evidence>
<protein>
    <submittedName>
        <fullName evidence="3">Uncharacterized protein</fullName>
    </submittedName>
</protein>
<name>A0A4U1C243_9SPHI</name>
<dbReference type="OrthoDB" id="766081at2"/>
<accession>A0A4U1C243</accession>
<sequence length="131" mass="14436">MLKKNLICLIAIILLSVNTDKVLAATGCLYTSGYIYPNRSGNFTGNPPGTTYGNGSYENYSFNGRVLENDVYCVVESTVPCRIDGSNGVWGVKVTFSYVQCPIDDYIPLLITFISGVGLFYLKRKTTYMLA</sequence>
<feature type="transmembrane region" description="Helical" evidence="1">
    <location>
        <begin position="106"/>
        <end position="122"/>
    </location>
</feature>
<evidence type="ECO:0000313" key="4">
    <source>
        <dbReference type="Proteomes" id="UP000310477"/>
    </source>
</evidence>
<dbReference type="EMBL" id="SWBO01000009">
    <property type="protein sequence ID" value="TKB98247.1"/>
    <property type="molecule type" value="Genomic_DNA"/>
</dbReference>
<keyword evidence="1" id="KW-0472">Membrane</keyword>
<gene>
    <name evidence="3" type="ORF">FA045_14800</name>
</gene>
<dbReference type="Proteomes" id="UP000310477">
    <property type="component" value="Unassembled WGS sequence"/>
</dbReference>
<keyword evidence="4" id="KW-1185">Reference proteome</keyword>
<organism evidence="3 4">
    <name type="scientific">Pedobacter cryotolerans</name>
    <dbReference type="NCBI Taxonomy" id="2571270"/>
    <lineage>
        <taxon>Bacteria</taxon>
        <taxon>Pseudomonadati</taxon>
        <taxon>Bacteroidota</taxon>
        <taxon>Sphingobacteriia</taxon>
        <taxon>Sphingobacteriales</taxon>
        <taxon>Sphingobacteriaceae</taxon>
        <taxon>Pedobacter</taxon>
    </lineage>
</organism>
<feature type="chain" id="PRO_5020884024" evidence="2">
    <location>
        <begin position="25"/>
        <end position="131"/>
    </location>
</feature>
<keyword evidence="2" id="KW-0732">Signal</keyword>
<reference evidence="3 4" key="1">
    <citation type="submission" date="2019-04" db="EMBL/GenBank/DDBJ databases">
        <title>Pedobacter sp. AR-2-6 sp. nov., isolated from Arctic soil.</title>
        <authorList>
            <person name="Dahal R.H."/>
            <person name="Kim D.-U."/>
        </authorList>
    </citation>
    <scope>NUCLEOTIDE SEQUENCE [LARGE SCALE GENOMIC DNA]</scope>
    <source>
        <strain evidence="3 4">AR-2-6</strain>
    </source>
</reference>
<comment type="caution">
    <text evidence="3">The sequence shown here is derived from an EMBL/GenBank/DDBJ whole genome shotgun (WGS) entry which is preliminary data.</text>
</comment>
<proteinExistence type="predicted"/>
<keyword evidence="1" id="KW-0812">Transmembrane</keyword>
<evidence type="ECO:0000256" key="1">
    <source>
        <dbReference type="SAM" id="Phobius"/>
    </source>
</evidence>
<feature type="signal peptide" evidence="2">
    <location>
        <begin position="1"/>
        <end position="24"/>
    </location>
</feature>